<keyword evidence="10" id="KW-1185">Reference proteome</keyword>
<name>A0A6I4TX98_9SPHN</name>
<evidence type="ECO:0000256" key="6">
    <source>
        <dbReference type="SAM" id="Coils"/>
    </source>
</evidence>
<keyword evidence="4 7" id="KW-1133">Transmembrane helix</keyword>
<gene>
    <name evidence="9" type="ORF">GRI97_12775</name>
</gene>
<feature type="coiled-coil region" evidence="6">
    <location>
        <begin position="173"/>
        <end position="200"/>
    </location>
</feature>
<dbReference type="RefSeq" id="WP_161391551.1">
    <property type="nucleotide sequence ID" value="NZ_JBHSCP010000001.1"/>
</dbReference>
<proteinExistence type="predicted"/>
<dbReference type="InterPro" id="IPR003856">
    <property type="entry name" value="LPS_length_determ_N"/>
</dbReference>
<organism evidence="9 10">
    <name type="scientific">Croceibacterium xixiisoli</name>
    <dbReference type="NCBI Taxonomy" id="1476466"/>
    <lineage>
        <taxon>Bacteria</taxon>
        <taxon>Pseudomonadati</taxon>
        <taxon>Pseudomonadota</taxon>
        <taxon>Alphaproteobacteria</taxon>
        <taxon>Sphingomonadales</taxon>
        <taxon>Erythrobacteraceae</taxon>
        <taxon>Croceibacterium</taxon>
    </lineage>
</organism>
<comment type="caution">
    <text evidence="9">The sequence shown here is derived from an EMBL/GenBank/DDBJ whole genome shotgun (WGS) entry which is preliminary data.</text>
</comment>
<evidence type="ECO:0000256" key="7">
    <source>
        <dbReference type="SAM" id="Phobius"/>
    </source>
</evidence>
<feature type="transmembrane region" description="Helical" evidence="7">
    <location>
        <begin position="417"/>
        <end position="437"/>
    </location>
</feature>
<dbReference type="OrthoDB" id="9795292at2"/>
<dbReference type="EMBL" id="WTYJ01000002">
    <property type="protein sequence ID" value="MXO99860.1"/>
    <property type="molecule type" value="Genomic_DNA"/>
</dbReference>
<feature type="transmembrane region" description="Helical" evidence="7">
    <location>
        <begin position="481"/>
        <end position="501"/>
    </location>
</feature>
<dbReference type="NCBIfam" id="TIGR03007">
    <property type="entry name" value="pepcterm_ChnLen"/>
    <property type="match status" value="1"/>
</dbReference>
<dbReference type="Proteomes" id="UP000469430">
    <property type="component" value="Unassembled WGS sequence"/>
</dbReference>
<comment type="subcellular location">
    <subcellularLocation>
        <location evidence="1">Cell membrane</location>
        <topology evidence="1">Multi-pass membrane protein</topology>
    </subcellularLocation>
</comment>
<evidence type="ECO:0000259" key="8">
    <source>
        <dbReference type="Pfam" id="PF02706"/>
    </source>
</evidence>
<keyword evidence="5 7" id="KW-0472">Membrane</keyword>
<dbReference type="Pfam" id="PF02706">
    <property type="entry name" value="Wzz"/>
    <property type="match status" value="1"/>
</dbReference>
<dbReference type="GO" id="GO:0005886">
    <property type="term" value="C:plasma membrane"/>
    <property type="evidence" value="ECO:0007669"/>
    <property type="project" value="UniProtKB-SubCell"/>
</dbReference>
<keyword evidence="2" id="KW-1003">Cell membrane</keyword>
<evidence type="ECO:0000256" key="5">
    <source>
        <dbReference type="ARBA" id="ARBA00023136"/>
    </source>
</evidence>
<dbReference type="PANTHER" id="PTHR32309:SF31">
    <property type="entry name" value="CAPSULAR EXOPOLYSACCHARIDE FAMILY"/>
    <property type="match status" value="1"/>
</dbReference>
<evidence type="ECO:0000256" key="4">
    <source>
        <dbReference type="ARBA" id="ARBA00022989"/>
    </source>
</evidence>
<dbReference type="InterPro" id="IPR014345">
    <property type="entry name" value="XrtA_polysacc_chain"/>
</dbReference>
<dbReference type="InterPro" id="IPR050445">
    <property type="entry name" value="Bact_polysacc_biosynth/exp"/>
</dbReference>
<sequence length="507" mass="54646">MNLLLEELRTALWTVWNRRWLALAVAWLVCLLGWLAVAMIPNTYQSKARIFIQLDDVLAQQIGIGSGSREKDIERVRQTLTSAVNLEKVVRATRLGDEVTTPSQMEAAVAAVGKDILVVSEQNNLFEITASSGRSYLSDADNAKLAQDIAQRMIDIFREENIGGSRGEMRETIDFLDQQLASRQRALEEAEQARLNFEARHPELAGGAQGMATQLGSIRSELRSVEADLAAAQSALAAMDGQIAGTPRTLVTAGAGGGPRGALAQAEANYSAMQARGLTDNHPDMVSLNKQIASLRQQVANAGSDSGSAPNPAYSSLQAMRVERQANVQSLQSRAAALRSEIASISASQAQEPGAAAEAQRISRDYDVLRQQYDKLLQDREELRLRGQVETERSAVKFEVVDPPTTPRVPAAPNRPVLLLGVLVAGIGAGAGLAFALGQLNSTFATASKLERTFDLPVIGTVSHMLTDAARKLQRKRLRQFAAATGTLVIVFVVLLGAEFIQRGMVA</sequence>
<reference evidence="9 10" key="1">
    <citation type="submission" date="2019-12" db="EMBL/GenBank/DDBJ databases">
        <title>Genomic-based taxomic classification of the family Erythrobacteraceae.</title>
        <authorList>
            <person name="Xu L."/>
        </authorList>
    </citation>
    <scope>NUCLEOTIDE SEQUENCE [LARGE SCALE GENOMIC DNA]</scope>
    <source>
        <strain evidence="9 10">S36</strain>
    </source>
</reference>
<feature type="coiled-coil region" evidence="6">
    <location>
        <begin position="359"/>
        <end position="386"/>
    </location>
</feature>
<dbReference type="PANTHER" id="PTHR32309">
    <property type="entry name" value="TYROSINE-PROTEIN KINASE"/>
    <property type="match status" value="1"/>
</dbReference>
<feature type="domain" description="Polysaccharide chain length determinant N-terminal" evidence="8">
    <location>
        <begin position="13"/>
        <end position="91"/>
    </location>
</feature>
<keyword evidence="3 7" id="KW-0812">Transmembrane</keyword>
<keyword evidence="6" id="KW-0175">Coiled coil</keyword>
<evidence type="ECO:0000313" key="9">
    <source>
        <dbReference type="EMBL" id="MXO99860.1"/>
    </source>
</evidence>
<evidence type="ECO:0000256" key="2">
    <source>
        <dbReference type="ARBA" id="ARBA00022475"/>
    </source>
</evidence>
<evidence type="ECO:0000256" key="3">
    <source>
        <dbReference type="ARBA" id="ARBA00022692"/>
    </source>
</evidence>
<dbReference type="AlphaFoldDB" id="A0A6I4TX98"/>
<accession>A0A6I4TX98</accession>
<evidence type="ECO:0000256" key="1">
    <source>
        <dbReference type="ARBA" id="ARBA00004651"/>
    </source>
</evidence>
<feature type="transmembrane region" description="Helical" evidence="7">
    <location>
        <begin position="20"/>
        <end position="40"/>
    </location>
</feature>
<evidence type="ECO:0000313" key="10">
    <source>
        <dbReference type="Proteomes" id="UP000469430"/>
    </source>
</evidence>
<protein>
    <submittedName>
        <fullName evidence="9">Chain-length determining protein</fullName>
    </submittedName>
</protein>